<organism evidence="4 5">
    <name type="scientific">Amycolatopsis albispora</name>
    <dbReference type="NCBI Taxonomy" id="1804986"/>
    <lineage>
        <taxon>Bacteria</taxon>
        <taxon>Bacillati</taxon>
        <taxon>Actinomycetota</taxon>
        <taxon>Actinomycetes</taxon>
        <taxon>Pseudonocardiales</taxon>
        <taxon>Pseudonocardiaceae</taxon>
        <taxon>Amycolatopsis</taxon>
    </lineage>
</organism>
<evidence type="ECO:0000256" key="2">
    <source>
        <dbReference type="ARBA" id="ARBA00022679"/>
    </source>
</evidence>
<dbReference type="EMBL" id="CP015163">
    <property type="protein sequence ID" value="AXB47696.1"/>
    <property type="molecule type" value="Genomic_DNA"/>
</dbReference>
<feature type="domain" description="Methyltransferase" evidence="3">
    <location>
        <begin position="42"/>
        <end position="139"/>
    </location>
</feature>
<protein>
    <recommendedName>
        <fullName evidence="3">Methyltransferase domain-containing protein</fullName>
    </recommendedName>
</protein>
<dbReference type="InterPro" id="IPR051052">
    <property type="entry name" value="Diverse_substrate_MTase"/>
</dbReference>
<dbReference type="InterPro" id="IPR041698">
    <property type="entry name" value="Methyltransf_25"/>
</dbReference>
<dbReference type="GO" id="GO:0008168">
    <property type="term" value="F:methyltransferase activity"/>
    <property type="evidence" value="ECO:0007669"/>
    <property type="project" value="UniProtKB-KW"/>
</dbReference>
<dbReference type="OrthoDB" id="9797252at2"/>
<keyword evidence="1" id="KW-0489">Methyltransferase</keyword>
<evidence type="ECO:0000259" key="3">
    <source>
        <dbReference type="Pfam" id="PF13649"/>
    </source>
</evidence>
<evidence type="ECO:0000313" key="4">
    <source>
        <dbReference type="EMBL" id="AXB47696.1"/>
    </source>
</evidence>
<dbReference type="Pfam" id="PF13649">
    <property type="entry name" value="Methyltransf_25"/>
    <property type="match status" value="1"/>
</dbReference>
<reference evidence="4 5" key="1">
    <citation type="submission" date="2016-04" db="EMBL/GenBank/DDBJ databases">
        <title>Complete genome sequence and analysis of deep-sea sediment isolate, Amycolatopsis sp. WP1.</title>
        <authorList>
            <person name="Wang H."/>
            <person name="Chen S."/>
            <person name="Wu Q."/>
        </authorList>
    </citation>
    <scope>NUCLEOTIDE SEQUENCE [LARGE SCALE GENOMIC DNA]</scope>
    <source>
        <strain evidence="4 5">WP1</strain>
    </source>
</reference>
<dbReference type="Gene3D" id="3.40.50.150">
    <property type="entry name" value="Vaccinia Virus protein VP39"/>
    <property type="match status" value="1"/>
</dbReference>
<dbReference type="RefSeq" id="WP_113696754.1">
    <property type="nucleotide sequence ID" value="NZ_CP015163.1"/>
</dbReference>
<dbReference type="AlphaFoldDB" id="A0A344LI22"/>
<keyword evidence="2" id="KW-0808">Transferase</keyword>
<dbReference type="PANTHER" id="PTHR44942">
    <property type="entry name" value="METHYLTRANSF_11 DOMAIN-CONTAINING PROTEIN"/>
    <property type="match status" value="1"/>
</dbReference>
<dbReference type="Proteomes" id="UP000250434">
    <property type="component" value="Chromosome"/>
</dbReference>
<accession>A0A344LI22</accession>
<dbReference type="PANTHER" id="PTHR44942:SF4">
    <property type="entry name" value="METHYLTRANSFERASE TYPE 11 DOMAIN-CONTAINING PROTEIN"/>
    <property type="match status" value="1"/>
</dbReference>
<dbReference type="SUPFAM" id="SSF53335">
    <property type="entry name" value="S-adenosyl-L-methionine-dependent methyltransferases"/>
    <property type="match status" value="1"/>
</dbReference>
<name>A0A344LI22_9PSEU</name>
<sequence length="269" mass="29109">MGTAGVFDGDTADNYAEYRRGYRPAEIEFLATRFALGEHAKVLDLGCGTGQLTIPLAGHAGCAIGLDPSADMLTHARRKAKEAGVGNTAWLVGYDSDIGDLEALLGEESLRLVTIGQALHWMAAETVFTALWPLLEPGGGIAVVANGTPVWTQDAPWAPALRETASKWLGPLSFPTCGTSRAERDRYAELLVRTGYTEVGEHRADYREVFGIDEFIGSFYSAAPRDRLAPEQWDSFDQDLRQALAAAQPDGRFTEAVPVRILTGRKPKG</sequence>
<dbReference type="GO" id="GO:0032259">
    <property type="term" value="P:methylation"/>
    <property type="evidence" value="ECO:0007669"/>
    <property type="project" value="UniProtKB-KW"/>
</dbReference>
<proteinExistence type="predicted"/>
<gene>
    <name evidence="4" type="ORF">A4R43_38930</name>
</gene>
<dbReference type="CDD" id="cd02440">
    <property type="entry name" value="AdoMet_MTases"/>
    <property type="match status" value="1"/>
</dbReference>
<evidence type="ECO:0000256" key="1">
    <source>
        <dbReference type="ARBA" id="ARBA00022603"/>
    </source>
</evidence>
<dbReference type="KEGG" id="aab:A4R43_38930"/>
<keyword evidence="5" id="KW-1185">Reference proteome</keyword>
<evidence type="ECO:0000313" key="5">
    <source>
        <dbReference type="Proteomes" id="UP000250434"/>
    </source>
</evidence>
<dbReference type="InterPro" id="IPR029063">
    <property type="entry name" value="SAM-dependent_MTases_sf"/>
</dbReference>